<name>A0A388KH06_CHABU</name>
<gene>
    <name evidence="1" type="ORF">CBR_g3976</name>
</gene>
<accession>A0A388KH06</accession>
<reference evidence="1 2" key="1">
    <citation type="journal article" date="2018" name="Cell">
        <title>The Chara Genome: Secondary Complexity and Implications for Plant Terrestrialization.</title>
        <authorList>
            <person name="Nishiyama T."/>
            <person name="Sakayama H."/>
            <person name="Vries J.D."/>
            <person name="Buschmann H."/>
            <person name="Saint-Marcoux D."/>
            <person name="Ullrich K.K."/>
            <person name="Haas F.B."/>
            <person name="Vanderstraeten L."/>
            <person name="Becker D."/>
            <person name="Lang D."/>
            <person name="Vosolsobe S."/>
            <person name="Rombauts S."/>
            <person name="Wilhelmsson P.K.I."/>
            <person name="Janitza P."/>
            <person name="Kern R."/>
            <person name="Heyl A."/>
            <person name="Rumpler F."/>
            <person name="Villalobos L.I.A.C."/>
            <person name="Clay J.M."/>
            <person name="Skokan R."/>
            <person name="Toyoda A."/>
            <person name="Suzuki Y."/>
            <person name="Kagoshima H."/>
            <person name="Schijlen E."/>
            <person name="Tajeshwar N."/>
            <person name="Catarino B."/>
            <person name="Hetherington A.J."/>
            <person name="Saltykova A."/>
            <person name="Bonnot C."/>
            <person name="Breuninger H."/>
            <person name="Symeonidi A."/>
            <person name="Radhakrishnan G.V."/>
            <person name="Van Nieuwerburgh F."/>
            <person name="Deforce D."/>
            <person name="Chang C."/>
            <person name="Karol K.G."/>
            <person name="Hedrich R."/>
            <person name="Ulvskov P."/>
            <person name="Glockner G."/>
            <person name="Delwiche C.F."/>
            <person name="Petrasek J."/>
            <person name="Van de Peer Y."/>
            <person name="Friml J."/>
            <person name="Beilby M."/>
            <person name="Dolan L."/>
            <person name="Kohara Y."/>
            <person name="Sugano S."/>
            <person name="Fujiyama A."/>
            <person name="Delaux P.-M."/>
            <person name="Quint M."/>
            <person name="TheiBen G."/>
            <person name="Hagemann M."/>
            <person name="Harholt J."/>
            <person name="Dunand C."/>
            <person name="Zachgo S."/>
            <person name="Langdale J."/>
            <person name="Maumus F."/>
            <person name="Straeten D.V.D."/>
            <person name="Gould S.B."/>
            <person name="Rensing S.A."/>
        </authorList>
    </citation>
    <scope>NUCLEOTIDE SEQUENCE [LARGE SCALE GENOMIC DNA]</scope>
    <source>
        <strain evidence="1 2">S276</strain>
    </source>
</reference>
<dbReference type="EMBL" id="BFEA01000112">
    <property type="protein sequence ID" value="GBG69277.1"/>
    <property type="molecule type" value="Genomic_DNA"/>
</dbReference>
<evidence type="ECO:0000313" key="1">
    <source>
        <dbReference type="EMBL" id="GBG69277.1"/>
    </source>
</evidence>
<dbReference type="Gramene" id="GBG69277">
    <property type="protein sequence ID" value="GBG69277"/>
    <property type="gene ID" value="CBR_g3976"/>
</dbReference>
<protein>
    <submittedName>
        <fullName evidence="1">Uncharacterized protein</fullName>
    </submittedName>
</protein>
<proteinExistence type="predicted"/>
<comment type="caution">
    <text evidence="1">The sequence shown here is derived from an EMBL/GenBank/DDBJ whole genome shotgun (WGS) entry which is preliminary data.</text>
</comment>
<keyword evidence="2" id="KW-1185">Reference proteome</keyword>
<sequence length="68" mass="7901">MAVQTSGDGSLAIVELLKRADYQWKTVHWNEVQCLRSFSGRDRHAFTKTEKLPRTTTTFPRQCWPSTM</sequence>
<dbReference type="AlphaFoldDB" id="A0A388KH06"/>
<dbReference type="Proteomes" id="UP000265515">
    <property type="component" value="Unassembled WGS sequence"/>
</dbReference>
<evidence type="ECO:0000313" key="2">
    <source>
        <dbReference type="Proteomes" id="UP000265515"/>
    </source>
</evidence>
<organism evidence="1 2">
    <name type="scientific">Chara braunii</name>
    <name type="common">Braun's stonewort</name>
    <dbReference type="NCBI Taxonomy" id="69332"/>
    <lineage>
        <taxon>Eukaryota</taxon>
        <taxon>Viridiplantae</taxon>
        <taxon>Streptophyta</taxon>
        <taxon>Charophyceae</taxon>
        <taxon>Charales</taxon>
        <taxon>Characeae</taxon>
        <taxon>Chara</taxon>
    </lineage>
</organism>